<dbReference type="EMBL" id="RJVP01000004">
    <property type="protein sequence ID" value="ROH85779.1"/>
    <property type="molecule type" value="Genomic_DNA"/>
</dbReference>
<evidence type="ECO:0000256" key="1">
    <source>
        <dbReference type="SAM" id="MobiDB-lite"/>
    </source>
</evidence>
<protein>
    <submittedName>
        <fullName evidence="2">Uncharacterized protein</fullName>
    </submittedName>
</protein>
<keyword evidence="3" id="KW-1185">Reference proteome</keyword>
<sequence length="440" mass="47148">MWACSSPMRQNGAVLMALLMLTSLLAGSSLLAQSVQQARLYQQHKTRSALAAAQQALLSYAVDLSPGSCTGNCPRPGDLPCPDLDDDGIAELSCGNAAGSQQSRRLGRLPWRTLGLDDLRDGSGERLWYAVSNRYKNSTRAFPLNADTAGTITLYQQHGYRLYDANLAQGLVAVILAPGAALQRMDGLQQQRDSLHSNDPSHYLDSNRHDDNASFVDGSNDGFVMAEPSSHFNDALALITQPQIQQRMQQRVAMEVSRALLDYFCGMGNSDHVASSCLGTGGVRYLPDAAAFNDSSCTGTGSLAAGLCLAVTDQGRIAAHGLSPAWDSNSLLRGSSVNNWFQQNGWRNQIYYARAPACGATSPDCSGSGGLLNLSNASRLPQDNKMAVVIAAGPALLNQSRTSMLSLDAYLEGENALPDQHFERRRLSASDFNDLVSSLP</sequence>
<organism evidence="2 3">
    <name type="scientific">Pseudomethylobacillus aquaticus</name>
    <dbReference type="NCBI Taxonomy" id="2676064"/>
    <lineage>
        <taxon>Bacteria</taxon>
        <taxon>Pseudomonadati</taxon>
        <taxon>Pseudomonadota</taxon>
        <taxon>Betaproteobacteria</taxon>
        <taxon>Nitrosomonadales</taxon>
        <taxon>Methylophilaceae</taxon>
        <taxon>Pseudomethylobacillus</taxon>
    </lineage>
</organism>
<dbReference type="AlphaFoldDB" id="A0A3N0UYZ5"/>
<dbReference type="Proteomes" id="UP000275137">
    <property type="component" value="Unassembled WGS sequence"/>
</dbReference>
<evidence type="ECO:0000313" key="3">
    <source>
        <dbReference type="Proteomes" id="UP000275137"/>
    </source>
</evidence>
<feature type="compositionally biased region" description="Polar residues" evidence="1">
    <location>
        <begin position="188"/>
        <end position="200"/>
    </location>
</feature>
<reference evidence="2 3" key="1">
    <citation type="submission" date="2018-10" db="EMBL/GenBank/DDBJ databases">
        <authorList>
            <person name="Chen W.-M."/>
        </authorList>
    </citation>
    <scope>NUCLEOTIDE SEQUENCE [LARGE SCALE GENOMIC DNA]</scope>
    <source>
        <strain evidence="2 3">H-5</strain>
    </source>
</reference>
<evidence type="ECO:0000313" key="2">
    <source>
        <dbReference type="EMBL" id="ROH85779.1"/>
    </source>
</evidence>
<gene>
    <name evidence="2" type="ORF">ED236_08535</name>
</gene>
<comment type="caution">
    <text evidence="2">The sequence shown here is derived from an EMBL/GenBank/DDBJ whole genome shotgun (WGS) entry which is preliminary data.</text>
</comment>
<name>A0A3N0UYZ5_9PROT</name>
<feature type="region of interest" description="Disordered" evidence="1">
    <location>
        <begin position="187"/>
        <end position="211"/>
    </location>
</feature>
<proteinExistence type="predicted"/>
<accession>A0A3N0UYZ5</accession>